<dbReference type="AlphaFoldDB" id="A0A166G371"/>
<reference evidence="1 2" key="1">
    <citation type="journal article" date="2016" name="Mol. Biol. Evol.">
        <title>Comparative Genomics of Early-Diverging Mushroom-Forming Fungi Provides Insights into the Origins of Lignocellulose Decay Capabilities.</title>
        <authorList>
            <person name="Nagy L.G."/>
            <person name="Riley R."/>
            <person name="Tritt A."/>
            <person name="Adam C."/>
            <person name="Daum C."/>
            <person name="Floudas D."/>
            <person name="Sun H."/>
            <person name="Yadav J.S."/>
            <person name="Pangilinan J."/>
            <person name="Larsson K.H."/>
            <person name="Matsuura K."/>
            <person name="Barry K."/>
            <person name="Labutti K."/>
            <person name="Kuo R."/>
            <person name="Ohm R.A."/>
            <person name="Bhattacharya S.S."/>
            <person name="Shirouzu T."/>
            <person name="Yoshinaga Y."/>
            <person name="Martin F.M."/>
            <person name="Grigoriev I.V."/>
            <person name="Hibbett D.S."/>
        </authorList>
    </citation>
    <scope>NUCLEOTIDE SEQUENCE [LARGE SCALE GENOMIC DNA]</scope>
    <source>
        <strain evidence="1 2">CBS 109695</strain>
    </source>
</reference>
<dbReference type="Proteomes" id="UP000076532">
    <property type="component" value="Unassembled WGS sequence"/>
</dbReference>
<name>A0A166G371_9AGAM</name>
<evidence type="ECO:0008006" key="3">
    <source>
        <dbReference type="Google" id="ProtNLM"/>
    </source>
</evidence>
<dbReference type="OrthoDB" id="10460300at2759"/>
<gene>
    <name evidence="1" type="ORF">FIBSPDRAFT_894339</name>
</gene>
<proteinExistence type="predicted"/>
<sequence length="386" mass="43873">MWPAPAQDWIPVISTSQHPCGVANDTLRIILGHLSSSGDLFRCGLVNRQWTPLANAWLYRHVHLRRKEDVMKFYACLLLRASGDENRKIRGALVRTLRVELVERTAQFLAVRRNMEAYHRLGDILRHLSGLTRLLMEVYMGSKTHESCWIQTLAKCLPTSLDVFMIRLADGLRTFVDVEEEWANIIEAVPCANLVLISNRPIFYPEPVETRLPALLAETAPGDRRIPSIAALNGQRIEIWTSVHSLVMTPTLHVESIVYHTDVPGWDECYLYAAVWNPTRGGWAMEKAEGKLRSNLPEFTATRCLGATIDPLQPTVGTCQCPNHHNRWIVCDDGTICRVEHRSRPRRPSDWVLWENNTYGRRALGMLASLVYGPASWKNVRHGEEG</sequence>
<dbReference type="EMBL" id="KV417583">
    <property type="protein sequence ID" value="KZP17424.1"/>
    <property type="molecule type" value="Genomic_DNA"/>
</dbReference>
<organism evidence="1 2">
    <name type="scientific">Athelia psychrophila</name>
    <dbReference type="NCBI Taxonomy" id="1759441"/>
    <lineage>
        <taxon>Eukaryota</taxon>
        <taxon>Fungi</taxon>
        <taxon>Dikarya</taxon>
        <taxon>Basidiomycota</taxon>
        <taxon>Agaricomycotina</taxon>
        <taxon>Agaricomycetes</taxon>
        <taxon>Agaricomycetidae</taxon>
        <taxon>Atheliales</taxon>
        <taxon>Atheliaceae</taxon>
        <taxon>Athelia</taxon>
    </lineage>
</organism>
<accession>A0A166G371</accession>
<evidence type="ECO:0000313" key="1">
    <source>
        <dbReference type="EMBL" id="KZP17424.1"/>
    </source>
</evidence>
<keyword evidence="2" id="KW-1185">Reference proteome</keyword>
<evidence type="ECO:0000313" key="2">
    <source>
        <dbReference type="Proteomes" id="UP000076532"/>
    </source>
</evidence>
<protein>
    <recommendedName>
        <fullName evidence="3">F-box domain-containing protein</fullName>
    </recommendedName>
</protein>